<comment type="catalytic activity">
    <reaction evidence="1">
        <text>ATP + protein L-histidine = ADP + protein N-phospho-L-histidine.</text>
        <dbReference type="EC" id="2.7.13.3"/>
    </reaction>
</comment>
<dbReference type="EMBL" id="FNTH01000001">
    <property type="protein sequence ID" value="SEE19934.1"/>
    <property type="molecule type" value="Genomic_DNA"/>
</dbReference>
<feature type="transmembrane region" description="Helical" evidence="11">
    <location>
        <begin position="172"/>
        <end position="192"/>
    </location>
</feature>
<dbReference type="InterPro" id="IPR036097">
    <property type="entry name" value="HisK_dim/P_sf"/>
</dbReference>
<keyword evidence="4" id="KW-0597">Phosphoprotein</keyword>
<keyword evidence="9" id="KW-0902">Two-component regulatory system</keyword>
<dbReference type="InterPro" id="IPR050428">
    <property type="entry name" value="TCS_sensor_his_kinase"/>
</dbReference>
<gene>
    <name evidence="14" type="ORF">SAMN05444164_7258</name>
</gene>
<dbReference type="InterPro" id="IPR003660">
    <property type="entry name" value="HAMP_dom"/>
</dbReference>
<name>A0A1H5GWN7_9BRAD</name>
<dbReference type="CDD" id="cd00082">
    <property type="entry name" value="HisKA"/>
    <property type="match status" value="1"/>
</dbReference>
<evidence type="ECO:0000313" key="14">
    <source>
        <dbReference type="EMBL" id="SEE19934.1"/>
    </source>
</evidence>
<evidence type="ECO:0000256" key="4">
    <source>
        <dbReference type="ARBA" id="ARBA00022553"/>
    </source>
</evidence>
<evidence type="ECO:0000256" key="11">
    <source>
        <dbReference type="SAM" id="Phobius"/>
    </source>
</evidence>
<dbReference type="Pfam" id="PF00512">
    <property type="entry name" value="HisKA"/>
    <property type="match status" value="1"/>
</dbReference>
<dbReference type="PANTHER" id="PTHR45436:SF5">
    <property type="entry name" value="SENSOR HISTIDINE KINASE TRCS"/>
    <property type="match status" value="1"/>
</dbReference>
<keyword evidence="7 14" id="KW-0418">Kinase</keyword>
<keyword evidence="6 11" id="KW-0812">Transmembrane</keyword>
<evidence type="ECO:0000256" key="1">
    <source>
        <dbReference type="ARBA" id="ARBA00000085"/>
    </source>
</evidence>
<dbReference type="CDD" id="cd00075">
    <property type="entry name" value="HATPase"/>
    <property type="match status" value="1"/>
</dbReference>
<proteinExistence type="predicted"/>
<feature type="domain" description="Histidine kinase" evidence="12">
    <location>
        <begin position="255"/>
        <end position="455"/>
    </location>
</feature>
<accession>A0A1H5GWN7</accession>
<evidence type="ECO:0000256" key="9">
    <source>
        <dbReference type="ARBA" id="ARBA00023012"/>
    </source>
</evidence>
<keyword evidence="10 11" id="KW-0472">Membrane</keyword>
<dbReference type="PROSITE" id="PS50109">
    <property type="entry name" value="HIS_KIN"/>
    <property type="match status" value="1"/>
</dbReference>
<evidence type="ECO:0000259" key="13">
    <source>
        <dbReference type="PROSITE" id="PS50885"/>
    </source>
</evidence>
<dbReference type="Gene3D" id="3.30.565.10">
    <property type="entry name" value="Histidine kinase-like ATPase, C-terminal domain"/>
    <property type="match status" value="1"/>
</dbReference>
<dbReference type="InterPro" id="IPR036890">
    <property type="entry name" value="HATPase_C_sf"/>
</dbReference>
<keyword evidence="8 11" id="KW-1133">Transmembrane helix</keyword>
<dbReference type="GO" id="GO:0000155">
    <property type="term" value="F:phosphorelay sensor kinase activity"/>
    <property type="evidence" value="ECO:0007669"/>
    <property type="project" value="InterPro"/>
</dbReference>
<keyword evidence="5" id="KW-0808">Transferase</keyword>
<dbReference type="PANTHER" id="PTHR45436">
    <property type="entry name" value="SENSOR HISTIDINE KINASE YKOH"/>
    <property type="match status" value="1"/>
</dbReference>
<dbReference type="AlphaFoldDB" id="A0A1H5GWN7"/>
<feature type="domain" description="HAMP" evidence="13">
    <location>
        <begin position="194"/>
        <end position="247"/>
    </location>
</feature>
<evidence type="ECO:0000256" key="3">
    <source>
        <dbReference type="ARBA" id="ARBA00012438"/>
    </source>
</evidence>
<dbReference type="Pfam" id="PF02518">
    <property type="entry name" value="HATPase_c"/>
    <property type="match status" value="1"/>
</dbReference>
<dbReference type="Gene3D" id="1.10.287.130">
    <property type="match status" value="1"/>
</dbReference>
<dbReference type="SMART" id="SM00387">
    <property type="entry name" value="HATPase_c"/>
    <property type="match status" value="1"/>
</dbReference>
<dbReference type="InterPro" id="IPR005467">
    <property type="entry name" value="His_kinase_dom"/>
</dbReference>
<sequence>MMILKWQRLKRVHRSIAVLSATLIGAVTTIMLLCAAALLIRFGGDDDGTWAAADVADALKEAVIRNETGQLALKRTSRLDEITRNFPTFWYVVSDKSGEVSYGPIPKWRPQKTQTSRDGTSFLAYAFDGETTNLKKMSAVRNTPVGEVWIETGGVAYTAAQLTTGMLTDATIVALPIILVLAATAFTAMVFVPTLIARPVRAVAAAAEMIDGVSDGRRLPEQDAPAELLPLVAAFNRALSRIDVASKSQRNFLSNAAHELRTPLTNARTILEQVEDAPLRARLIAENQKLSSIVTMLLQLARISAEPAELIELDLAALARRVAAEHVPMALKNGSDVEFTGPRHPVWVRGSETAIAVALSNLIRNAVTHGSAGGSVLIEVGAPARLSVIDYGSGLQLGQPELLLEPFKRGNTRTEGTGLGLSIVSQVMTTHGGTVSLCETPGGGTTVELNFPVPGCRQADLPQGRRAAQAMTEARPDGISAA</sequence>
<evidence type="ECO:0000256" key="6">
    <source>
        <dbReference type="ARBA" id="ARBA00022692"/>
    </source>
</evidence>
<dbReference type="GO" id="GO:0016020">
    <property type="term" value="C:membrane"/>
    <property type="evidence" value="ECO:0007669"/>
    <property type="project" value="UniProtKB-SubCell"/>
</dbReference>
<dbReference type="InterPro" id="IPR003594">
    <property type="entry name" value="HATPase_dom"/>
</dbReference>
<dbReference type="SUPFAM" id="SSF47384">
    <property type="entry name" value="Homodimeric domain of signal transducing histidine kinase"/>
    <property type="match status" value="1"/>
</dbReference>
<dbReference type="PRINTS" id="PR00344">
    <property type="entry name" value="BCTRLSENSOR"/>
</dbReference>
<evidence type="ECO:0000256" key="7">
    <source>
        <dbReference type="ARBA" id="ARBA00022777"/>
    </source>
</evidence>
<feature type="transmembrane region" description="Helical" evidence="11">
    <location>
        <begin position="16"/>
        <end position="40"/>
    </location>
</feature>
<organism evidence="14 15">
    <name type="scientific">Bradyrhizobium erythrophlei</name>
    <dbReference type="NCBI Taxonomy" id="1437360"/>
    <lineage>
        <taxon>Bacteria</taxon>
        <taxon>Pseudomonadati</taxon>
        <taxon>Pseudomonadota</taxon>
        <taxon>Alphaproteobacteria</taxon>
        <taxon>Hyphomicrobiales</taxon>
        <taxon>Nitrobacteraceae</taxon>
        <taxon>Bradyrhizobium</taxon>
    </lineage>
</organism>
<dbReference type="PROSITE" id="PS50885">
    <property type="entry name" value="HAMP"/>
    <property type="match status" value="1"/>
</dbReference>
<protein>
    <recommendedName>
        <fullName evidence="3">histidine kinase</fullName>
        <ecNumber evidence="3">2.7.13.3</ecNumber>
    </recommendedName>
</protein>
<dbReference type="SMART" id="SM00388">
    <property type="entry name" value="HisKA"/>
    <property type="match status" value="1"/>
</dbReference>
<reference evidence="14 15" key="1">
    <citation type="submission" date="2016-10" db="EMBL/GenBank/DDBJ databases">
        <authorList>
            <person name="de Groot N.N."/>
        </authorList>
    </citation>
    <scope>NUCLEOTIDE SEQUENCE [LARGE SCALE GENOMIC DNA]</scope>
    <source>
        <strain evidence="14 15">MT12</strain>
    </source>
</reference>
<evidence type="ECO:0000259" key="12">
    <source>
        <dbReference type="PROSITE" id="PS50109"/>
    </source>
</evidence>
<evidence type="ECO:0000256" key="2">
    <source>
        <dbReference type="ARBA" id="ARBA00004370"/>
    </source>
</evidence>
<comment type="subcellular location">
    <subcellularLocation>
        <location evidence="2">Membrane</location>
    </subcellularLocation>
</comment>
<evidence type="ECO:0000256" key="8">
    <source>
        <dbReference type="ARBA" id="ARBA00022989"/>
    </source>
</evidence>
<dbReference type="EC" id="2.7.13.3" evidence="3"/>
<dbReference type="Proteomes" id="UP000198992">
    <property type="component" value="Unassembled WGS sequence"/>
</dbReference>
<dbReference type="InterPro" id="IPR003661">
    <property type="entry name" value="HisK_dim/P_dom"/>
</dbReference>
<dbReference type="InterPro" id="IPR004358">
    <property type="entry name" value="Sig_transdc_His_kin-like_C"/>
</dbReference>
<evidence type="ECO:0000256" key="5">
    <source>
        <dbReference type="ARBA" id="ARBA00022679"/>
    </source>
</evidence>
<evidence type="ECO:0000313" key="15">
    <source>
        <dbReference type="Proteomes" id="UP000198992"/>
    </source>
</evidence>
<dbReference type="SUPFAM" id="SSF55874">
    <property type="entry name" value="ATPase domain of HSP90 chaperone/DNA topoisomerase II/histidine kinase"/>
    <property type="match status" value="1"/>
</dbReference>
<evidence type="ECO:0000256" key="10">
    <source>
        <dbReference type="ARBA" id="ARBA00023136"/>
    </source>
</evidence>